<evidence type="ECO:0000313" key="1">
    <source>
        <dbReference type="EMBL" id="KAF8484063.1"/>
    </source>
</evidence>
<dbReference type="OrthoDB" id="2382881at2759"/>
<proteinExistence type="predicted"/>
<accession>A0A9P5N290</accession>
<reference evidence="1" key="1">
    <citation type="submission" date="2019-10" db="EMBL/GenBank/DDBJ databases">
        <authorList>
            <consortium name="DOE Joint Genome Institute"/>
            <person name="Kuo A."/>
            <person name="Miyauchi S."/>
            <person name="Kiss E."/>
            <person name="Drula E."/>
            <person name="Kohler A."/>
            <person name="Sanchez-Garcia M."/>
            <person name="Andreopoulos B."/>
            <person name="Barry K.W."/>
            <person name="Bonito G."/>
            <person name="Buee M."/>
            <person name="Carver A."/>
            <person name="Chen C."/>
            <person name="Cichocki N."/>
            <person name="Clum A."/>
            <person name="Culley D."/>
            <person name="Crous P.W."/>
            <person name="Fauchery L."/>
            <person name="Girlanda M."/>
            <person name="Hayes R."/>
            <person name="Keri Z."/>
            <person name="LaButti K."/>
            <person name="Lipzen A."/>
            <person name="Lombard V."/>
            <person name="Magnuson J."/>
            <person name="Maillard F."/>
            <person name="Morin E."/>
            <person name="Murat C."/>
            <person name="Nolan M."/>
            <person name="Ohm R."/>
            <person name="Pangilinan J."/>
            <person name="Pereira M."/>
            <person name="Perotto S."/>
            <person name="Peter M."/>
            <person name="Riley R."/>
            <person name="Sitrit Y."/>
            <person name="Stielow B."/>
            <person name="Szollosi G."/>
            <person name="Zifcakova L."/>
            <person name="Stursova M."/>
            <person name="Spatafora J.W."/>
            <person name="Tedersoo L."/>
            <person name="Vaario L.-M."/>
            <person name="Yamada A."/>
            <person name="Yan M."/>
            <person name="Wang P."/>
            <person name="Xu J."/>
            <person name="Bruns T."/>
            <person name="Baldrian P."/>
            <person name="Vilgalys R."/>
            <person name="Henrissat B."/>
            <person name="Grigoriev I.V."/>
            <person name="Hibbett D."/>
            <person name="Nagy L.G."/>
            <person name="Martin F.M."/>
        </authorList>
    </citation>
    <scope>NUCLEOTIDE SEQUENCE</scope>
    <source>
        <strain evidence="1">Prilba</strain>
    </source>
</reference>
<keyword evidence="2" id="KW-1185">Reference proteome</keyword>
<evidence type="ECO:0000313" key="2">
    <source>
        <dbReference type="Proteomes" id="UP000759537"/>
    </source>
</evidence>
<dbReference type="AlphaFoldDB" id="A0A9P5N290"/>
<reference evidence="1" key="2">
    <citation type="journal article" date="2020" name="Nat. Commun.">
        <title>Large-scale genome sequencing of mycorrhizal fungi provides insights into the early evolution of symbiotic traits.</title>
        <authorList>
            <person name="Miyauchi S."/>
            <person name="Kiss E."/>
            <person name="Kuo A."/>
            <person name="Drula E."/>
            <person name="Kohler A."/>
            <person name="Sanchez-Garcia M."/>
            <person name="Morin E."/>
            <person name="Andreopoulos B."/>
            <person name="Barry K.W."/>
            <person name="Bonito G."/>
            <person name="Buee M."/>
            <person name="Carver A."/>
            <person name="Chen C."/>
            <person name="Cichocki N."/>
            <person name="Clum A."/>
            <person name="Culley D."/>
            <person name="Crous P.W."/>
            <person name="Fauchery L."/>
            <person name="Girlanda M."/>
            <person name="Hayes R.D."/>
            <person name="Keri Z."/>
            <person name="LaButti K."/>
            <person name="Lipzen A."/>
            <person name="Lombard V."/>
            <person name="Magnuson J."/>
            <person name="Maillard F."/>
            <person name="Murat C."/>
            <person name="Nolan M."/>
            <person name="Ohm R.A."/>
            <person name="Pangilinan J."/>
            <person name="Pereira M.F."/>
            <person name="Perotto S."/>
            <person name="Peter M."/>
            <person name="Pfister S."/>
            <person name="Riley R."/>
            <person name="Sitrit Y."/>
            <person name="Stielow J.B."/>
            <person name="Szollosi G."/>
            <person name="Zifcakova L."/>
            <person name="Stursova M."/>
            <person name="Spatafora J.W."/>
            <person name="Tedersoo L."/>
            <person name="Vaario L.M."/>
            <person name="Yamada A."/>
            <person name="Yan M."/>
            <person name="Wang P."/>
            <person name="Xu J."/>
            <person name="Bruns T."/>
            <person name="Baldrian P."/>
            <person name="Vilgalys R."/>
            <person name="Dunand C."/>
            <person name="Henrissat B."/>
            <person name="Grigoriev I.V."/>
            <person name="Hibbett D."/>
            <person name="Nagy L.G."/>
            <person name="Martin F.M."/>
        </authorList>
    </citation>
    <scope>NUCLEOTIDE SEQUENCE</scope>
    <source>
        <strain evidence="1">Prilba</strain>
    </source>
</reference>
<sequence length="63" mass="6839">MLHPRTGNKAVVCALSASYISTFSGYPSDSLKSRLQTTKTPISVGLPCSFTPTKGLWGLFRYV</sequence>
<organism evidence="1 2">
    <name type="scientific">Russula ochroleuca</name>
    <dbReference type="NCBI Taxonomy" id="152965"/>
    <lineage>
        <taxon>Eukaryota</taxon>
        <taxon>Fungi</taxon>
        <taxon>Dikarya</taxon>
        <taxon>Basidiomycota</taxon>
        <taxon>Agaricomycotina</taxon>
        <taxon>Agaricomycetes</taxon>
        <taxon>Russulales</taxon>
        <taxon>Russulaceae</taxon>
        <taxon>Russula</taxon>
    </lineage>
</organism>
<dbReference type="Proteomes" id="UP000759537">
    <property type="component" value="Unassembled WGS sequence"/>
</dbReference>
<name>A0A9P5N290_9AGAM</name>
<dbReference type="EMBL" id="WHVB01000004">
    <property type="protein sequence ID" value="KAF8484063.1"/>
    <property type="molecule type" value="Genomic_DNA"/>
</dbReference>
<protein>
    <submittedName>
        <fullName evidence="1">Uncharacterized protein</fullName>
    </submittedName>
</protein>
<gene>
    <name evidence="1" type="ORF">DFH94DRAFT_726270</name>
</gene>
<comment type="caution">
    <text evidence="1">The sequence shown here is derived from an EMBL/GenBank/DDBJ whole genome shotgun (WGS) entry which is preliminary data.</text>
</comment>